<dbReference type="Proteomes" id="UP000244855">
    <property type="component" value="Unassembled WGS sequence"/>
</dbReference>
<feature type="compositionally biased region" description="Basic and acidic residues" evidence="9">
    <location>
        <begin position="201"/>
        <end position="210"/>
    </location>
</feature>
<keyword evidence="5 7" id="KW-0862">Zinc</keyword>
<feature type="domain" description="Nin one binding (NOB1) Zn-ribbon-like" evidence="10">
    <location>
        <begin position="310"/>
        <end position="381"/>
    </location>
</feature>
<dbReference type="PIRSF" id="PIRSF037125">
    <property type="entry name" value="D-site_20S_pre-rRNA_nuclease"/>
    <property type="match status" value="1"/>
</dbReference>
<dbReference type="InterPro" id="IPR036283">
    <property type="entry name" value="NOB1_Zf-like_sf"/>
</dbReference>
<dbReference type="GO" id="GO:0016787">
    <property type="term" value="F:hydrolase activity"/>
    <property type="evidence" value="ECO:0007669"/>
    <property type="project" value="UniProtKB-KW"/>
</dbReference>
<evidence type="ECO:0000256" key="6">
    <source>
        <dbReference type="ARBA" id="ARBA00023242"/>
    </source>
</evidence>
<comment type="subcellular location">
    <subcellularLocation>
        <location evidence="7">Nucleus</location>
        <location evidence="7">Nucleolus</location>
    </subcellularLocation>
</comment>
<dbReference type="InterPro" id="IPR014881">
    <property type="entry name" value="NOB1_Zn-bd"/>
</dbReference>
<evidence type="ECO:0000256" key="7">
    <source>
        <dbReference type="PIRNR" id="PIRNR037125"/>
    </source>
</evidence>
<dbReference type="PANTHER" id="PTHR12814">
    <property type="entry name" value="RNA-BINDING PROTEIN NOB1"/>
    <property type="match status" value="1"/>
</dbReference>
<evidence type="ECO:0000259" key="10">
    <source>
        <dbReference type="Pfam" id="PF08772"/>
    </source>
</evidence>
<feature type="binding site" evidence="8">
    <location>
        <position position="320"/>
    </location>
    <ligand>
        <name>Zn(2+)</name>
        <dbReference type="ChEBI" id="CHEBI:29105"/>
    </ligand>
</feature>
<dbReference type="AlphaFoldDB" id="A0A2V1E4S8"/>
<evidence type="ECO:0000256" key="1">
    <source>
        <dbReference type="ARBA" id="ARBA00005858"/>
    </source>
</evidence>
<feature type="compositionally biased region" description="Polar residues" evidence="9">
    <location>
        <begin position="145"/>
        <end position="159"/>
    </location>
</feature>
<dbReference type="CDD" id="cd09876">
    <property type="entry name" value="PIN_Nob1-like"/>
    <property type="match status" value="1"/>
</dbReference>
<keyword evidence="2" id="KW-0540">Nuclease</keyword>
<sequence>MASELDSKPINSIIIDTGPLIRNTVSISTIIGSAEHLYTTPAIISEIRDAATRSRVETTLLPFLNIKTPTPASLEAVSAFARKTGDFSVLSKQDLGILALAYEIHCEKYGGTWGLRDEPGKEKENTPSSGEAESMPADSQVEAESAQQATTEKQPTELVSPSETASPTPTAPKEEHAVDSGVPSAETSAEQKDPPQTQTTKQEEVAKEDPATEPAEQNSSVEKTEQDLSNLQISEPPVDSAAPSTDSDDSDGDWITPSNLRQHQAKDEGNAPLTAATKQMAVATMTTDYAMQNVLLQMNLKLLSPAMQRVRHIRSTIMRCHACFLTTRAMDKQFCPRCGGPTLQRVTCSTDAKGVFRIHLAKNYQWNKRGNKYSVPKPIAGTANGKLRGTGGGQGGWGRDLVLAEDQKEYTRQVEEGKRSKARDLMDEDYLPGILTGDRGKTGGRPKVGAGRTINSKKRF</sequence>
<evidence type="ECO:0000256" key="5">
    <source>
        <dbReference type="ARBA" id="ARBA00022833"/>
    </source>
</evidence>
<dbReference type="InterPro" id="IPR033411">
    <property type="entry name" value="Ribonuclease_PIN"/>
</dbReference>
<dbReference type="GO" id="GO:0005737">
    <property type="term" value="C:cytoplasm"/>
    <property type="evidence" value="ECO:0007669"/>
    <property type="project" value="UniProtKB-ARBA"/>
</dbReference>
<gene>
    <name evidence="12" type="ORF">DM02DRAFT_518975</name>
</gene>
<dbReference type="GO" id="GO:0030688">
    <property type="term" value="C:preribosome, small subunit precursor"/>
    <property type="evidence" value="ECO:0007669"/>
    <property type="project" value="TreeGrafter"/>
</dbReference>
<evidence type="ECO:0000313" key="12">
    <source>
        <dbReference type="EMBL" id="PVI04365.1"/>
    </source>
</evidence>
<evidence type="ECO:0000256" key="4">
    <source>
        <dbReference type="ARBA" id="ARBA00022801"/>
    </source>
</evidence>
<protein>
    <recommendedName>
        <fullName evidence="7">20S-pre-rRNA D-site endonuclease NOB1</fullName>
    </recommendedName>
</protein>
<dbReference type="GO" id="GO:0004521">
    <property type="term" value="F:RNA endonuclease activity"/>
    <property type="evidence" value="ECO:0007669"/>
    <property type="project" value="UniProtKB-UniRule"/>
</dbReference>
<keyword evidence="6 7" id="KW-0539">Nucleus</keyword>
<keyword evidence="13" id="KW-1185">Reference proteome</keyword>
<dbReference type="OrthoDB" id="446759at2759"/>
<dbReference type="Gene3D" id="6.20.210.10">
    <property type="entry name" value="Nin one binding (NOB1), Zn-ribbon-like"/>
    <property type="match status" value="1"/>
</dbReference>
<dbReference type="EMBL" id="KZ805322">
    <property type="protein sequence ID" value="PVI04365.1"/>
    <property type="molecule type" value="Genomic_DNA"/>
</dbReference>
<feature type="compositionally biased region" description="Basic and acidic residues" evidence="9">
    <location>
        <begin position="115"/>
        <end position="125"/>
    </location>
</feature>
<evidence type="ECO:0000256" key="8">
    <source>
        <dbReference type="PIRSR" id="PIRSR037125-1"/>
    </source>
</evidence>
<dbReference type="Pfam" id="PF17146">
    <property type="entry name" value="PIN_6"/>
    <property type="match status" value="1"/>
</dbReference>
<evidence type="ECO:0000256" key="3">
    <source>
        <dbReference type="ARBA" id="ARBA00022723"/>
    </source>
</evidence>
<feature type="region of interest" description="Disordered" evidence="9">
    <location>
        <begin position="111"/>
        <end position="272"/>
    </location>
</feature>
<feature type="domain" description="Ribonuclease PIN" evidence="11">
    <location>
        <begin position="13"/>
        <end position="104"/>
    </location>
</feature>
<organism evidence="12 13">
    <name type="scientific">Periconia macrospinosa</name>
    <dbReference type="NCBI Taxonomy" id="97972"/>
    <lineage>
        <taxon>Eukaryota</taxon>
        <taxon>Fungi</taxon>
        <taxon>Dikarya</taxon>
        <taxon>Ascomycota</taxon>
        <taxon>Pezizomycotina</taxon>
        <taxon>Dothideomycetes</taxon>
        <taxon>Pleosporomycetidae</taxon>
        <taxon>Pleosporales</taxon>
        <taxon>Massarineae</taxon>
        <taxon>Periconiaceae</taxon>
        <taxon>Periconia</taxon>
    </lineage>
</organism>
<comment type="similarity">
    <text evidence="1 7">Belongs to the NOB1 family.</text>
</comment>
<evidence type="ECO:0000313" key="13">
    <source>
        <dbReference type="Proteomes" id="UP000244855"/>
    </source>
</evidence>
<feature type="compositionally biased region" description="Polar residues" evidence="9">
    <location>
        <begin position="215"/>
        <end position="233"/>
    </location>
</feature>
<dbReference type="Pfam" id="PF08772">
    <property type="entry name" value="Zn_ribbon_NOB1"/>
    <property type="match status" value="1"/>
</dbReference>
<dbReference type="GO" id="GO:0046872">
    <property type="term" value="F:metal ion binding"/>
    <property type="evidence" value="ECO:0007669"/>
    <property type="project" value="UniProtKB-UniRule"/>
</dbReference>
<dbReference type="InterPro" id="IPR017117">
    <property type="entry name" value="Nob1_euk"/>
</dbReference>
<reference evidence="12 13" key="1">
    <citation type="journal article" date="2018" name="Sci. Rep.">
        <title>Comparative genomics provides insights into the lifestyle and reveals functional heterogeneity of dark septate endophytic fungi.</title>
        <authorList>
            <person name="Knapp D.G."/>
            <person name="Nemeth J.B."/>
            <person name="Barry K."/>
            <person name="Hainaut M."/>
            <person name="Henrissat B."/>
            <person name="Johnson J."/>
            <person name="Kuo A."/>
            <person name="Lim J.H.P."/>
            <person name="Lipzen A."/>
            <person name="Nolan M."/>
            <person name="Ohm R.A."/>
            <person name="Tamas L."/>
            <person name="Grigoriev I.V."/>
            <person name="Spatafora J.W."/>
            <person name="Nagy L.G."/>
            <person name="Kovacs G.M."/>
        </authorList>
    </citation>
    <scope>NUCLEOTIDE SEQUENCE [LARGE SCALE GENOMIC DNA]</scope>
    <source>
        <strain evidence="12 13">DSE2036</strain>
    </source>
</reference>
<dbReference type="GO" id="GO:0005730">
    <property type="term" value="C:nucleolus"/>
    <property type="evidence" value="ECO:0007669"/>
    <property type="project" value="UniProtKB-SubCell"/>
</dbReference>
<feature type="binding site" evidence="8">
    <location>
        <position position="335"/>
    </location>
    <ligand>
        <name>Zn(2+)</name>
        <dbReference type="ChEBI" id="CHEBI:29105"/>
    </ligand>
</feature>
<dbReference type="PANTHER" id="PTHR12814:SF2">
    <property type="entry name" value="RNA-BINDING PROTEIN NOB1"/>
    <property type="match status" value="1"/>
</dbReference>
<feature type="region of interest" description="Disordered" evidence="9">
    <location>
        <begin position="432"/>
        <end position="460"/>
    </location>
</feature>
<proteinExistence type="inferred from homology"/>
<dbReference type="STRING" id="97972.A0A2V1E4S8"/>
<dbReference type="Gene3D" id="3.40.50.1010">
    <property type="entry name" value="5'-nuclease"/>
    <property type="match status" value="1"/>
</dbReference>
<accession>A0A2V1E4S8</accession>
<dbReference type="SUPFAM" id="SSF144206">
    <property type="entry name" value="NOB1 zinc finger-like"/>
    <property type="match status" value="1"/>
</dbReference>
<name>A0A2V1E4S8_9PLEO</name>
<dbReference type="InterPro" id="IPR039907">
    <property type="entry name" value="NOB1"/>
</dbReference>
<keyword evidence="3 7" id="KW-0479">Metal-binding</keyword>
<feature type="binding site" evidence="8">
    <location>
        <position position="323"/>
    </location>
    <ligand>
        <name>Zn(2+)</name>
        <dbReference type="ChEBI" id="CHEBI:29105"/>
    </ligand>
</feature>
<feature type="binding site" evidence="8">
    <location>
        <position position="338"/>
    </location>
    <ligand>
        <name>Zn(2+)</name>
        <dbReference type="ChEBI" id="CHEBI:29105"/>
    </ligand>
</feature>
<dbReference type="FunFam" id="3.40.50.1010:FF:000020">
    <property type="entry name" value="20S-pre-rRNA D-site endonuclease NOB1"/>
    <property type="match status" value="1"/>
</dbReference>
<dbReference type="GO" id="GO:0030490">
    <property type="term" value="P:maturation of SSU-rRNA"/>
    <property type="evidence" value="ECO:0007669"/>
    <property type="project" value="TreeGrafter"/>
</dbReference>
<evidence type="ECO:0000256" key="9">
    <source>
        <dbReference type="SAM" id="MobiDB-lite"/>
    </source>
</evidence>
<comment type="function">
    <text evidence="7">Required for the synthesis of 40S ribosome subunits. Has a role in processing 20S pre-rRNA into the mature 18S rRNA, where it is required for cleavage at the 3' end of the mature 18S rRNA (D-site). Accompanies the 20S pre-rRNA from the nucleus to the cytoplasm.</text>
</comment>
<keyword evidence="4" id="KW-0378">Hydrolase</keyword>
<evidence type="ECO:0000256" key="2">
    <source>
        <dbReference type="ARBA" id="ARBA00022722"/>
    </source>
</evidence>
<evidence type="ECO:0000259" key="11">
    <source>
        <dbReference type="Pfam" id="PF17146"/>
    </source>
</evidence>